<feature type="region of interest" description="Disordered" evidence="1">
    <location>
        <begin position="224"/>
        <end position="252"/>
    </location>
</feature>
<keyword evidence="3" id="KW-1185">Reference proteome</keyword>
<evidence type="ECO:0000256" key="1">
    <source>
        <dbReference type="SAM" id="MobiDB-lite"/>
    </source>
</evidence>
<protein>
    <submittedName>
        <fullName evidence="2">Uncharacterized protein</fullName>
    </submittedName>
</protein>
<dbReference type="AlphaFoldDB" id="A0A564WHB4"/>
<dbReference type="Proteomes" id="UP000326641">
    <property type="component" value="Unassembled WGS sequence"/>
</dbReference>
<reference evidence="2" key="1">
    <citation type="submission" date="2018-11" db="EMBL/GenBank/DDBJ databases">
        <authorList>
            <person name="Onetto C."/>
        </authorList>
    </citation>
    <scope>NUCLEOTIDE SEQUENCE [LARGE SCALE GENOMIC DNA]</scope>
</reference>
<proteinExistence type="predicted"/>
<feature type="region of interest" description="Disordered" evidence="1">
    <location>
        <begin position="26"/>
        <end position="56"/>
    </location>
</feature>
<comment type="caution">
    <text evidence="2">The sequence shown here is derived from an EMBL/GenBank/DDBJ whole genome shotgun (WGS) entry which is preliminary data.</text>
</comment>
<gene>
    <name evidence="2" type="ORF">DF3PA_70153</name>
</gene>
<organism evidence="2 3">
    <name type="scientific">Candidatus Defluviicoccus seviourii</name>
    <dbReference type="NCBI Taxonomy" id="2565273"/>
    <lineage>
        <taxon>Bacteria</taxon>
        <taxon>Pseudomonadati</taxon>
        <taxon>Pseudomonadota</taxon>
        <taxon>Alphaproteobacteria</taxon>
        <taxon>Rhodospirillales</taxon>
        <taxon>Rhodospirillaceae</taxon>
        <taxon>Defluviicoccus</taxon>
    </lineage>
</organism>
<dbReference type="EMBL" id="UXAT02000052">
    <property type="protein sequence ID" value="VUX47832.1"/>
    <property type="molecule type" value="Genomic_DNA"/>
</dbReference>
<evidence type="ECO:0000313" key="2">
    <source>
        <dbReference type="EMBL" id="VUX47832.1"/>
    </source>
</evidence>
<sequence length="252" mass="27756">MHEVADRGRGLITGRMEGDIVADARRAEGADHQAGVNRRRVGQRPAEAASDVDGERDDRIGLPVEARLLDQELDDHRLEKAEVDDVVDMAQHIVVAEPRRDRGPVTVGFARSHRIVLLAIVRSRTAPAVRTLRLRGLADADLPLQAAKLWWQIGIARTLEERVEAACVFNRLYPAGGDADAHIAPQRITEQRRVLQVGEKAPFGLVVGVADVIADQHALARNRAPPAHRSCLPSSTKRKRGPRLQGPRERSC</sequence>
<accession>A0A564WHB4</accession>
<name>A0A564WHB4_9PROT</name>
<evidence type="ECO:0000313" key="3">
    <source>
        <dbReference type="Proteomes" id="UP000326641"/>
    </source>
</evidence>